<sequence length="143" mass="16096">MYLSTSRSRSVGARPETSSSSTAASGGGDEVDLEGRRAKEAMTASCICIWKAKSRSDSRVLAAMSSLRCSESVTWRSYSSSVLAIFVFLFVFFFLFHLKNRERENERTRVVVGFLSLFLGIGEECVWEKWLLTQEAMDHNKFA</sequence>
<dbReference type="OrthoDB" id="10441870at2759"/>
<dbReference type="AlphaFoldDB" id="A0A2P5CMS4"/>
<feature type="region of interest" description="Disordered" evidence="1">
    <location>
        <begin position="1"/>
        <end position="31"/>
    </location>
</feature>
<evidence type="ECO:0008006" key="5">
    <source>
        <dbReference type="Google" id="ProtNLM"/>
    </source>
</evidence>
<keyword evidence="4" id="KW-1185">Reference proteome</keyword>
<comment type="caution">
    <text evidence="3">The sequence shown here is derived from an EMBL/GenBank/DDBJ whole genome shotgun (WGS) entry which is preliminary data.</text>
</comment>
<dbReference type="Proteomes" id="UP000237105">
    <property type="component" value="Unassembled WGS sequence"/>
</dbReference>
<evidence type="ECO:0000313" key="3">
    <source>
        <dbReference type="EMBL" id="PON62333.1"/>
    </source>
</evidence>
<accession>A0A2P5CMS4</accession>
<feature type="transmembrane region" description="Helical" evidence="2">
    <location>
        <begin position="78"/>
        <end position="98"/>
    </location>
</feature>
<organism evidence="3 4">
    <name type="scientific">Parasponia andersonii</name>
    <name type="common">Sponia andersonii</name>
    <dbReference type="NCBI Taxonomy" id="3476"/>
    <lineage>
        <taxon>Eukaryota</taxon>
        <taxon>Viridiplantae</taxon>
        <taxon>Streptophyta</taxon>
        <taxon>Embryophyta</taxon>
        <taxon>Tracheophyta</taxon>
        <taxon>Spermatophyta</taxon>
        <taxon>Magnoliopsida</taxon>
        <taxon>eudicotyledons</taxon>
        <taxon>Gunneridae</taxon>
        <taxon>Pentapetalae</taxon>
        <taxon>rosids</taxon>
        <taxon>fabids</taxon>
        <taxon>Rosales</taxon>
        <taxon>Cannabaceae</taxon>
        <taxon>Parasponia</taxon>
    </lineage>
</organism>
<gene>
    <name evidence="3" type="ORF">PanWU01x14_138580</name>
</gene>
<protein>
    <recommendedName>
        <fullName evidence="5">Transmembrane protein</fullName>
    </recommendedName>
</protein>
<name>A0A2P5CMS4_PARAD</name>
<reference evidence="4" key="1">
    <citation type="submission" date="2016-06" db="EMBL/GenBank/DDBJ databases">
        <title>Parallel loss of symbiosis genes in relatives of nitrogen-fixing non-legume Parasponia.</title>
        <authorList>
            <person name="Van Velzen R."/>
            <person name="Holmer R."/>
            <person name="Bu F."/>
            <person name="Rutten L."/>
            <person name="Van Zeijl A."/>
            <person name="Liu W."/>
            <person name="Santuari L."/>
            <person name="Cao Q."/>
            <person name="Sharma T."/>
            <person name="Shen D."/>
            <person name="Roswanjaya Y."/>
            <person name="Wardhani T."/>
            <person name="Kalhor M.S."/>
            <person name="Jansen J."/>
            <person name="Van den Hoogen J."/>
            <person name="Gungor B."/>
            <person name="Hartog M."/>
            <person name="Hontelez J."/>
            <person name="Verver J."/>
            <person name="Yang W.-C."/>
            <person name="Schijlen E."/>
            <person name="Repin R."/>
            <person name="Schilthuizen M."/>
            <person name="Schranz E."/>
            <person name="Heidstra R."/>
            <person name="Miyata K."/>
            <person name="Fedorova E."/>
            <person name="Kohlen W."/>
            <person name="Bisseling T."/>
            <person name="Smit S."/>
            <person name="Geurts R."/>
        </authorList>
    </citation>
    <scope>NUCLEOTIDE SEQUENCE [LARGE SCALE GENOMIC DNA]</scope>
    <source>
        <strain evidence="4">cv. WU1-14</strain>
    </source>
</reference>
<evidence type="ECO:0000313" key="4">
    <source>
        <dbReference type="Proteomes" id="UP000237105"/>
    </source>
</evidence>
<dbReference type="EMBL" id="JXTB01000113">
    <property type="protein sequence ID" value="PON62333.1"/>
    <property type="molecule type" value="Genomic_DNA"/>
</dbReference>
<evidence type="ECO:0000256" key="1">
    <source>
        <dbReference type="SAM" id="MobiDB-lite"/>
    </source>
</evidence>
<evidence type="ECO:0000256" key="2">
    <source>
        <dbReference type="SAM" id="Phobius"/>
    </source>
</evidence>
<proteinExistence type="predicted"/>
<keyword evidence="2" id="KW-1133">Transmembrane helix</keyword>
<keyword evidence="2" id="KW-0472">Membrane</keyword>
<keyword evidence="2" id="KW-0812">Transmembrane</keyword>